<evidence type="ECO:0000313" key="2">
    <source>
        <dbReference type="Proteomes" id="UP000823388"/>
    </source>
</evidence>
<organism evidence="1 2">
    <name type="scientific">Panicum virgatum</name>
    <name type="common">Blackwell switchgrass</name>
    <dbReference type="NCBI Taxonomy" id="38727"/>
    <lineage>
        <taxon>Eukaryota</taxon>
        <taxon>Viridiplantae</taxon>
        <taxon>Streptophyta</taxon>
        <taxon>Embryophyta</taxon>
        <taxon>Tracheophyta</taxon>
        <taxon>Spermatophyta</taxon>
        <taxon>Magnoliopsida</taxon>
        <taxon>Liliopsida</taxon>
        <taxon>Poales</taxon>
        <taxon>Poaceae</taxon>
        <taxon>PACMAD clade</taxon>
        <taxon>Panicoideae</taxon>
        <taxon>Panicodae</taxon>
        <taxon>Paniceae</taxon>
        <taxon>Panicinae</taxon>
        <taxon>Panicum</taxon>
        <taxon>Panicum sect. Hiantes</taxon>
    </lineage>
</organism>
<gene>
    <name evidence="1" type="ORF">PVAP13_9KG199600</name>
</gene>
<reference evidence="1" key="1">
    <citation type="submission" date="2020-05" db="EMBL/GenBank/DDBJ databases">
        <title>WGS assembly of Panicum virgatum.</title>
        <authorList>
            <person name="Lovell J.T."/>
            <person name="Jenkins J."/>
            <person name="Shu S."/>
            <person name="Juenger T.E."/>
            <person name="Schmutz J."/>
        </authorList>
    </citation>
    <scope>NUCLEOTIDE SEQUENCE</scope>
    <source>
        <strain evidence="1">AP13</strain>
    </source>
</reference>
<sequence>MVWRRRFVILQASATSDPQHQFSRRISVHDLPAPFPLRPPISPSTPLRHSRLFQGRFIRSVHAMVWRRRFVMLQL</sequence>
<name>A0A8T0NPV0_PANVG</name>
<dbReference type="EMBL" id="CM029053">
    <property type="protein sequence ID" value="KAG2548814.1"/>
    <property type="molecule type" value="Genomic_DNA"/>
</dbReference>
<evidence type="ECO:0000313" key="1">
    <source>
        <dbReference type="EMBL" id="KAG2548814.1"/>
    </source>
</evidence>
<proteinExistence type="predicted"/>
<accession>A0A8T0NPV0</accession>
<keyword evidence="2" id="KW-1185">Reference proteome</keyword>
<dbReference type="AlphaFoldDB" id="A0A8T0NPV0"/>
<dbReference type="Proteomes" id="UP000823388">
    <property type="component" value="Chromosome 9K"/>
</dbReference>
<comment type="caution">
    <text evidence="1">The sequence shown here is derived from an EMBL/GenBank/DDBJ whole genome shotgun (WGS) entry which is preliminary data.</text>
</comment>
<protein>
    <submittedName>
        <fullName evidence="1">Uncharacterized protein</fullName>
    </submittedName>
</protein>